<evidence type="ECO:0000256" key="4">
    <source>
        <dbReference type="ARBA" id="ARBA00012305"/>
    </source>
</evidence>
<gene>
    <name evidence="10 13" type="primary">ppc</name>
    <name evidence="13" type="ORF">GCM10011571_26910</name>
</gene>
<protein>
    <recommendedName>
        <fullName evidence="5 10">Phosphoenolpyruvate carboxylase</fullName>
        <shortName evidence="10">PEPC</shortName>
        <shortName evidence="10">PEPCase</shortName>
        <ecNumber evidence="4 10">4.1.1.31</ecNumber>
    </recommendedName>
</protein>
<evidence type="ECO:0000256" key="12">
    <source>
        <dbReference type="PROSITE-ProRule" id="PRU10112"/>
    </source>
</evidence>
<proteinExistence type="inferred from homology"/>
<comment type="function">
    <text evidence="2 10">Forms oxaloacetate, a four-carbon dicarboxylic acid source for the tricarboxylic acid cycle.</text>
</comment>
<dbReference type="EC" id="4.1.1.31" evidence="4 10"/>
<evidence type="ECO:0000256" key="9">
    <source>
        <dbReference type="ARBA" id="ARBA00048995"/>
    </source>
</evidence>
<reference evidence="13" key="2">
    <citation type="submission" date="2020-09" db="EMBL/GenBank/DDBJ databases">
        <authorList>
            <person name="Sun Q."/>
            <person name="Zhou Y."/>
        </authorList>
    </citation>
    <scope>NUCLEOTIDE SEQUENCE</scope>
    <source>
        <strain evidence="13">CGMCC 1.15179</strain>
    </source>
</reference>
<dbReference type="SUPFAM" id="SSF51621">
    <property type="entry name" value="Phosphoenolpyruvate/pyruvate domain"/>
    <property type="match status" value="1"/>
</dbReference>
<evidence type="ECO:0000313" key="14">
    <source>
        <dbReference type="Proteomes" id="UP000625210"/>
    </source>
</evidence>
<evidence type="ECO:0000256" key="11">
    <source>
        <dbReference type="PROSITE-ProRule" id="PRU10111"/>
    </source>
</evidence>
<evidence type="ECO:0000256" key="8">
    <source>
        <dbReference type="ARBA" id="ARBA00023300"/>
    </source>
</evidence>
<accession>A0A8J2Y9I2</accession>
<organism evidence="13 14">
    <name type="scientific">Marinithermofilum abyssi</name>
    <dbReference type="NCBI Taxonomy" id="1571185"/>
    <lineage>
        <taxon>Bacteria</taxon>
        <taxon>Bacillati</taxon>
        <taxon>Bacillota</taxon>
        <taxon>Bacilli</taxon>
        <taxon>Bacillales</taxon>
        <taxon>Thermoactinomycetaceae</taxon>
        <taxon>Marinithermofilum</taxon>
    </lineage>
</organism>
<dbReference type="PROSITE" id="PS00781">
    <property type="entry name" value="PEPCASE_1"/>
    <property type="match status" value="1"/>
</dbReference>
<dbReference type="GO" id="GO:0005829">
    <property type="term" value="C:cytosol"/>
    <property type="evidence" value="ECO:0007669"/>
    <property type="project" value="TreeGrafter"/>
</dbReference>
<evidence type="ECO:0000256" key="1">
    <source>
        <dbReference type="ARBA" id="ARBA00001946"/>
    </source>
</evidence>
<reference evidence="13" key="1">
    <citation type="journal article" date="2014" name="Int. J. Syst. Evol. Microbiol.">
        <title>Complete genome sequence of Corynebacterium casei LMG S-19264T (=DSM 44701T), isolated from a smear-ripened cheese.</title>
        <authorList>
            <consortium name="US DOE Joint Genome Institute (JGI-PGF)"/>
            <person name="Walter F."/>
            <person name="Albersmeier A."/>
            <person name="Kalinowski J."/>
            <person name="Ruckert C."/>
        </authorList>
    </citation>
    <scope>NUCLEOTIDE SEQUENCE</scope>
    <source>
        <strain evidence="13">CGMCC 1.15179</strain>
    </source>
</reference>
<dbReference type="HAMAP" id="MF_00595">
    <property type="entry name" value="PEPcase_type1"/>
    <property type="match status" value="1"/>
</dbReference>
<evidence type="ECO:0000256" key="10">
    <source>
        <dbReference type="HAMAP-Rule" id="MF_00595"/>
    </source>
</evidence>
<evidence type="ECO:0000256" key="2">
    <source>
        <dbReference type="ARBA" id="ARBA00003670"/>
    </source>
</evidence>
<keyword evidence="14" id="KW-1185">Reference proteome</keyword>
<evidence type="ECO:0000256" key="6">
    <source>
        <dbReference type="ARBA" id="ARBA00022842"/>
    </source>
</evidence>
<keyword evidence="8 10" id="KW-0120">Carbon dioxide fixation</keyword>
<dbReference type="InterPro" id="IPR022805">
    <property type="entry name" value="PEP_COase_bac/pln-type"/>
</dbReference>
<dbReference type="NCBIfam" id="NF000584">
    <property type="entry name" value="PRK00009.1"/>
    <property type="match status" value="1"/>
</dbReference>
<dbReference type="InterPro" id="IPR018129">
    <property type="entry name" value="PEP_COase_Lys_AS"/>
</dbReference>
<dbReference type="GO" id="GO:0008964">
    <property type="term" value="F:phosphoenolpyruvate carboxylase activity"/>
    <property type="evidence" value="ECO:0007669"/>
    <property type="project" value="UniProtKB-UniRule"/>
</dbReference>
<dbReference type="PANTHER" id="PTHR30523:SF6">
    <property type="entry name" value="PHOSPHOENOLPYRUVATE CARBOXYLASE"/>
    <property type="match status" value="1"/>
</dbReference>
<evidence type="ECO:0000256" key="3">
    <source>
        <dbReference type="ARBA" id="ARBA00008346"/>
    </source>
</evidence>
<dbReference type="PRINTS" id="PR00150">
    <property type="entry name" value="PEPCARBXLASE"/>
</dbReference>
<comment type="subunit">
    <text evidence="10">Homotetramer.</text>
</comment>
<dbReference type="InterPro" id="IPR015813">
    <property type="entry name" value="Pyrv/PenolPyrv_kinase-like_dom"/>
</dbReference>
<dbReference type="GO" id="GO:0006107">
    <property type="term" value="P:oxaloacetate metabolic process"/>
    <property type="evidence" value="ECO:0007669"/>
    <property type="project" value="UniProtKB-UniRule"/>
</dbReference>
<evidence type="ECO:0000256" key="7">
    <source>
        <dbReference type="ARBA" id="ARBA00023239"/>
    </source>
</evidence>
<dbReference type="AlphaFoldDB" id="A0A8J2Y9I2"/>
<keyword evidence="7 10" id="KW-0456">Lyase</keyword>
<comment type="cofactor">
    <cofactor evidence="1 10">
        <name>Mg(2+)</name>
        <dbReference type="ChEBI" id="CHEBI:18420"/>
    </cofactor>
</comment>
<evidence type="ECO:0000313" key="13">
    <source>
        <dbReference type="EMBL" id="GGE23414.1"/>
    </source>
</evidence>
<dbReference type="RefSeq" id="WP_188648417.1">
    <property type="nucleotide sequence ID" value="NZ_BMHQ01000010.1"/>
</dbReference>
<sequence>MRQQQTARTQELEKDHPLRKDVRFLGNILGEVLVMQGGQALLDHVERIREMTKELRTSCRPERLEECKALIRQLTPEMRRDVIRAFALYFQLVNIAEQNHRVRRHREYRRAKEGEPQPHSIESAVRALKAQGLTADQVEELLDQLYLELVITAHPTEAVRRTILDIHHRIAEKMAKLDDTLLTEQERDQIREELRAEVLTLWQTHELRQRKPTVIDEVRNGLYYLDETLFEVVPEVHRELEHSLHRHYPERDWHVPCYLRFGSWIGGDRDGNPSVTHDVTWRTLEMQRELVIYKYEQSLYSLIQKLSHSTRIVQVTHELLQSLKADEQEVTLGDIGEGEWRNEDEPYRRKCTYMLARLRHTRKGHKERGYYADARQFLQDLQMIDRSLRTHHAHAIADGELALLIRQVELFGFHLVTLDIRQDSGEHESALTEILANLGIVERYDQLGEKEKVKLLTELLADPRPLTSSFMEFSEGTRETLHLFQTIARAKKEFGQDVIRNYLISMTQGTSDLLEVVLFAKEVGLYRLHGKQKTSELHVVPLLETIDDLHHAREIMENFYQHPCYVPVEIGGRKVQEIMLGYSDSNKDGGMLTANWELFRAQKDLFRLSQKYGLHVRFFHGRGGALGRGGGPLNQSIMAQPPETLAGGVKITEQGEVLSSRYALKPIAYRSLEQATSALLTSAASIFTGEIAEPNPEWTDVMEKVSEASLKKYQQLVFDDPGFLDFFNEATPLPEIGELKIGSRPTRRKNSRAFENLRAIPWVFSWTQSRNLFPAWYAAGTGLAGFAEASPDGLKTLQRMYQEWPYFRSLVDNLQMALAKADFVIAKEYSTLATDPEVRDRIYRTIEEEYRRTRESVLAITGQEEILDHIPVIQESIRLRNPYVDPLSFIQVHLLGARRTEAGDPHPEQLEDVLLTINGIAAGLRNTG</sequence>
<dbReference type="PANTHER" id="PTHR30523">
    <property type="entry name" value="PHOSPHOENOLPYRUVATE CARBOXYLASE"/>
    <property type="match status" value="1"/>
</dbReference>
<comment type="catalytic activity">
    <reaction evidence="9 10">
        <text>oxaloacetate + phosphate = phosphoenolpyruvate + hydrogencarbonate</text>
        <dbReference type="Rhea" id="RHEA:28370"/>
        <dbReference type="ChEBI" id="CHEBI:16452"/>
        <dbReference type="ChEBI" id="CHEBI:17544"/>
        <dbReference type="ChEBI" id="CHEBI:43474"/>
        <dbReference type="ChEBI" id="CHEBI:58702"/>
        <dbReference type="EC" id="4.1.1.31"/>
    </reaction>
</comment>
<dbReference type="GO" id="GO:0006099">
    <property type="term" value="P:tricarboxylic acid cycle"/>
    <property type="evidence" value="ECO:0007669"/>
    <property type="project" value="InterPro"/>
</dbReference>
<evidence type="ECO:0000256" key="5">
    <source>
        <dbReference type="ARBA" id="ARBA00022419"/>
    </source>
</evidence>
<feature type="active site" evidence="10 11">
    <location>
        <position position="154"/>
    </location>
</feature>
<dbReference type="PROSITE" id="PS00393">
    <property type="entry name" value="PEPCASE_2"/>
    <property type="match status" value="1"/>
</dbReference>
<dbReference type="GO" id="GO:0000287">
    <property type="term" value="F:magnesium ion binding"/>
    <property type="evidence" value="ECO:0007669"/>
    <property type="project" value="UniProtKB-UniRule"/>
</dbReference>
<name>A0A8J2Y9I2_9BACL</name>
<dbReference type="InterPro" id="IPR021135">
    <property type="entry name" value="PEP_COase"/>
</dbReference>
<dbReference type="Proteomes" id="UP000625210">
    <property type="component" value="Unassembled WGS sequence"/>
</dbReference>
<dbReference type="InterPro" id="IPR033129">
    <property type="entry name" value="PEPCASE_His_AS"/>
</dbReference>
<dbReference type="GO" id="GO:0015977">
    <property type="term" value="P:carbon fixation"/>
    <property type="evidence" value="ECO:0007669"/>
    <property type="project" value="UniProtKB-UniRule"/>
</dbReference>
<comment type="similarity">
    <text evidence="3 10">Belongs to the PEPCase type 1 family.</text>
</comment>
<comment type="caution">
    <text evidence="13">The sequence shown here is derived from an EMBL/GenBank/DDBJ whole genome shotgun (WGS) entry which is preliminary data.</text>
</comment>
<dbReference type="Gene3D" id="1.20.1440.90">
    <property type="entry name" value="Phosphoenolpyruvate/pyruvate domain"/>
    <property type="match status" value="1"/>
</dbReference>
<keyword evidence="6 10" id="KW-0460">Magnesium</keyword>
<feature type="active site" evidence="10 12">
    <location>
        <position position="587"/>
    </location>
</feature>
<dbReference type="Pfam" id="PF00311">
    <property type="entry name" value="PEPcase"/>
    <property type="match status" value="1"/>
</dbReference>
<dbReference type="EMBL" id="BMHQ01000010">
    <property type="protein sequence ID" value="GGE23414.1"/>
    <property type="molecule type" value="Genomic_DNA"/>
</dbReference>